<dbReference type="EMBL" id="CM001487">
    <property type="protein sequence ID" value="EIM57492.1"/>
    <property type="molecule type" value="Genomic_DNA"/>
</dbReference>
<name>I5AUL9_EUBC6</name>
<sequence>MRCGKKILTGILAIACVLSSGCAFPGRSGSNVLSVDEKGVLTEKIQESDSGGGYTEDELKQYITESIKAYDSSDDAAVKLDACKIDGDTVKIEMTYRTVQDYSNYNNVPCYLGTLDQAKAAGFDVDQNFLDEDGKEGDQALIRQRAKEWKVFIVSEPVDVRTPDKILYATDNVSITGRLTAEVQSVREEQVTASSESVSGTSGLQPESTALAKTTGTDPKQQEILNRYTTVADKYAYIIFK</sequence>
<keyword evidence="4" id="KW-1185">Reference proteome</keyword>
<reference evidence="3 4" key="1">
    <citation type="submission" date="2010-08" db="EMBL/GenBank/DDBJ databases">
        <authorList>
            <consortium name="US DOE Joint Genome Institute (JGI-PGF)"/>
            <person name="Lucas S."/>
            <person name="Copeland A."/>
            <person name="Lapidus A."/>
            <person name="Cheng J.-F."/>
            <person name="Bruce D."/>
            <person name="Goodwin L."/>
            <person name="Pitluck S."/>
            <person name="Land M.L."/>
            <person name="Hauser L."/>
            <person name="Chang Y.-J."/>
            <person name="Anderson I.J."/>
            <person name="Johnson E."/>
            <person name="Mulhopadhyay B."/>
            <person name="Kyrpides N."/>
            <person name="Woyke T.J."/>
        </authorList>
    </citation>
    <scope>NUCLEOTIDE SEQUENCE [LARGE SCALE GENOMIC DNA]</scope>
    <source>
        <strain evidence="3 4">6</strain>
    </source>
</reference>
<evidence type="ECO:0000256" key="2">
    <source>
        <dbReference type="SAM" id="SignalP"/>
    </source>
</evidence>
<organism evidence="3 4">
    <name type="scientific">Eubacterium cellulosolvens (strain ATCC 43171 / JCM 9499 / 6)</name>
    <name type="common">Cillobacterium cellulosolvens</name>
    <dbReference type="NCBI Taxonomy" id="633697"/>
    <lineage>
        <taxon>Bacteria</taxon>
        <taxon>Bacillati</taxon>
        <taxon>Bacillota</taxon>
        <taxon>Clostridia</taxon>
        <taxon>Eubacteriales</taxon>
        <taxon>Eubacteriaceae</taxon>
        <taxon>Eubacterium</taxon>
    </lineage>
</organism>
<accession>I5AUL9</accession>
<reference evidence="3 4" key="2">
    <citation type="submission" date="2012-02" db="EMBL/GenBank/DDBJ databases">
        <title>Improved High-Quality Draft sequence of Eubacterium cellulosolvens 6.</title>
        <authorList>
            <consortium name="US DOE Joint Genome Institute"/>
            <person name="Lucas S."/>
            <person name="Han J."/>
            <person name="Lapidus A."/>
            <person name="Cheng J.-F."/>
            <person name="Goodwin L."/>
            <person name="Pitluck S."/>
            <person name="Peters L."/>
            <person name="Mikhailova N."/>
            <person name="Gu W."/>
            <person name="Detter J.C."/>
            <person name="Han C."/>
            <person name="Tapia R."/>
            <person name="Land M."/>
            <person name="Hauser L."/>
            <person name="Kyrpides N."/>
            <person name="Ivanova N."/>
            <person name="Pagani I."/>
            <person name="Johnson E."/>
            <person name="Mukhopadhyay B."/>
            <person name="Anderson I."/>
            <person name="Woyke T."/>
        </authorList>
    </citation>
    <scope>NUCLEOTIDE SEQUENCE [LARGE SCALE GENOMIC DNA]</scope>
    <source>
        <strain evidence="3 4">6</strain>
    </source>
</reference>
<feature type="signal peptide" evidence="2">
    <location>
        <begin position="1"/>
        <end position="25"/>
    </location>
</feature>
<protein>
    <submittedName>
        <fullName evidence="3">Uncharacterized protein</fullName>
    </submittedName>
</protein>
<evidence type="ECO:0000313" key="4">
    <source>
        <dbReference type="Proteomes" id="UP000005753"/>
    </source>
</evidence>
<keyword evidence="2" id="KW-0732">Signal</keyword>
<gene>
    <name evidence="3" type="ORF">EubceDRAFT1_1714</name>
</gene>
<feature type="chain" id="PRO_5039448298" evidence="2">
    <location>
        <begin position="26"/>
        <end position="241"/>
    </location>
</feature>
<dbReference type="HOGENOM" id="CLU_1150490_0_0_9"/>
<dbReference type="eggNOG" id="ENOG50329QI">
    <property type="taxonomic scope" value="Bacteria"/>
</dbReference>
<dbReference type="Proteomes" id="UP000005753">
    <property type="component" value="Chromosome"/>
</dbReference>
<dbReference type="AlphaFoldDB" id="I5AUL9"/>
<proteinExistence type="predicted"/>
<feature type="region of interest" description="Disordered" evidence="1">
    <location>
        <begin position="190"/>
        <end position="218"/>
    </location>
</feature>
<dbReference type="STRING" id="633697.EubceDRAFT1_1714"/>
<evidence type="ECO:0000313" key="3">
    <source>
        <dbReference type="EMBL" id="EIM57492.1"/>
    </source>
</evidence>
<dbReference type="PROSITE" id="PS51257">
    <property type="entry name" value="PROKAR_LIPOPROTEIN"/>
    <property type="match status" value="1"/>
</dbReference>
<evidence type="ECO:0000256" key="1">
    <source>
        <dbReference type="SAM" id="MobiDB-lite"/>
    </source>
</evidence>
<dbReference type="OrthoDB" id="1956182at2"/>
<feature type="compositionally biased region" description="Polar residues" evidence="1">
    <location>
        <begin position="191"/>
        <end position="218"/>
    </location>
</feature>